<keyword evidence="2" id="KW-1185">Reference proteome</keyword>
<gene>
    <name evidence="1" type="ORF">DPMN_135446</name>
</gene>
<reference evidence="1" key="1">
    <citation type="journal article" date="2019" name="bioRxiv">
        <title>The Genome of the Zebra Mussel, Dreissena polymorpha: A Resource for Invasive Species Research.</title>
        <authorList>
            <person name="McCartney M.A."/>
            <person name="Auch B."/>
            <person name="Kono T."/>
            <person name="Mallez S."/>
            <person name="Zhang Y."/>
            <person name="Obille A."/>
            <person name="Becker A."/>
            <person name="Abrahante J.E."/>
            <person name="Garbe J."/>
            <person name="Badalamenti J.P."/>
            <person name="Herman A."/>
            <person name="Mangelson H."/>
            <person name="Liachko I."/>
            <person name="Sullivan S."/>
            <person name="Sone E.D."/>
            <person name="Koren S."/>
            <person name="Silverstein K.A.T."/>
            <person name="Beckman K.B."/>
            <person name="Gohl D.M."/>
        </authorList>
    </citation>
    <scope>NUCLEOTIDE SEQUENCE</scope>
    <source>
        <strain evidence="1">Duluth1</strain>
        <tissue evidence="1">Whole animal</tissue>
    </source>
</reference>
<dbReference type="EMBL" id="JAIWYP010000006">
    <property type="protein sequence ID" value="KAH3807113.1"/>
    <property type="molecule type" value="Genomic_DNA"/>
</dbReference>
<accession>A0A9D4FY52</accession>
<dbReference type="Proteomes" id="UP000828390">
    <property type="component" value="Unassembled WGS sequence"/>
</dbReference>
<reference evidence="1" key="2">
    <citation type="submission" date="2020-11" db="EMBL/GenBank/DDBJ databases">
        <authorList>
            <person name="McCartney M.A."/>
            <person name="Auch B."/>
            <person name="Kono T."/>
            <person name="Mallez S."/>
            <person name="Becker A."/>
            <person name="Gohl D.M."/>
            <person name="Silverstein K.A.T."/>
            <person name="Koren S."/>
            <person name="Bechman K.B."/>
            <person name="Herman A."/>
            <person name="Abrahante J.E."/>
            <person name="Garbe J."/>
        </authorList>
    </citation>
    <scope>NUCLEOTIDE SEQUENCE</scope>
    <source>
        <strain evidence="1">Duluth1</strain>
        <tissue evidence="1">Whole animal</tissue>
    </source>
</reference>
<evidence type="ECO:0000313" key="1">
    <source>
        <dbReference type="EMBL" id="KAH3807113.1"/>
    </source>
</evidence>
<name>A0A9D4FY52_DREPO</name>
<proteinExistence type="predicted"/>
<protein>
    <submittedName>
        <fullName evidence="1">Uncharacterized protein</fullName>
    </submittedName>
</protein>
<dbReference type="AlphaFoldDB" id="A0A9D4FY52"/>
<comment type="caution">
    <text evidence="1">The sequence shown here is derived from an EMBL/GenBank/DDBJ whole genome shotgun (WGS) entry which is preliminary data.</text>
</comment>
<organism evidence="1 2">
    <name type="scientific">Dreissena polymorpha</name>
    <name type="common">Zebra mussel</name>
    <name type="synonym">Mytilus polymorpha</name>
    <dbReference type="NCBI Taxonomy" id="45954"/>
    <lineage>
        <taxon>Eukaryota</taxon>
        <taxon>Metazoa</taxon>
        <taxon>Spiralia</taxon>
        <taxon>Lophotrochozoa</taxon>
        <taxon>Mollusca</taxon>
        <taxon>Bivalvia</taxon>
        <taxon>Autobranchia</taxon>
        <taxon>Heteroconchia</taxon>
        <taxon>Euheterodonta</taxon>
        <taxon>Imparidentia</taxon>
        <taxon>Neoheterodontei</taxon>
        <taxon>Myida</taxon>
        <taxon>Dreissenoidea</taxon>
        <taxon>Dreissenidae</taxon>
        <taxon>Dreissena</taxon>
    </lineage>
</organism>
<evidence type="ECO:0000313" key="2">
    <source>
        <dbReference type="Proteomes" id="UP000828390"/>
    </source>
</evidence>
<sequence>MAINQSTTRVLEALSQSLRYLQQLCQTYGDNPYNQKVEQFIIEMSDIAKKIWRKKQGLFVKHACPPYGLSVVVTAIV</sequence>